<proteinExistence type="predicted"/>
<organism evidence="1">
    <name type="scientific">Anguilla anguilla</name>
    <name type="common">European freshwater eel</name>
    <name type="synonym">Muraena anguilla</name>
    <dbReference type="NCBI Taxonomy" id="7936"/>
    <lineage>
        <taxon>Eukaryota</taxon>
        <taxon>Metazoa</taxon>
        <taxon>Chordata</taxon>
        <taxon>Craniata</taxon>
        <taxon>Vertebrata</taxon>
        <taxon>Euteleostomi</taxon>
        <taxon>Actinopterygii</taxon>
        <taxon>Neopterygii</taxon>
        <taxon>Teleostei</taxon>
        <taxon>Anguilliformes</taxon>
        <taxon>Anguillidae</taxon>
        <taxon>Anguilla</taxon>
    </lineage>
</organism>
<protein>
    <submittedName>
        <fullName evidence="1">Uncharacterized protein</fullName>
    </submittedName>
</protein>
<accession>A0A0E9PP01</accession>
<name>A0A0E9PP01_ANGAN</name>
<dbReference type="EMBL" id="GBXM01102226">
    <property type="protein sequence ID" value="JAH06351.1"/>
    <property type="molecule type" value="Transcribed_RNA"/>
</dbReference>
<evidence type="ECO:0000313" key="1">
    <source>
        <dbReference type="EMBL" id="JAH06351.1"/>
    </source>
</evidence>
<dbReference type="AlphaFoldDB" id="A0A0E9PP01"/>
<reference evidence="1" key="1">
    <citation type="submission" date="2014-11" db="EMBL/GenBank/DDBJ databases">
        <authorList>
            <person name="Amaro Gonzalez C."/>
        </authorList>
    </citation>
    <scope>NUCLEOTIDE SEQUENCE</scope>
</reference>
<sequence>MTRCFNKQHHIYSKKHVKHVQNSAPAHPNGFHTFINNKVKVLCVRSKKYMRK</sequence>
<reference evidence="1" key="2">
    <citation type="journal article" date="2015" name="Fish Shellfish Immunol.">
        <title>Early steps in the European eel (Anguilla anguilla)-Vibrio vulnificus interaction in the gills: Role of the RtxA13 toxin.</title>
        <authorList>
            <person name="Callol A."/>
            <person name="Pajuelo D."/>
            <person name="Ebbesson L."/>
            <person name="Teles M."/>
            <person name="MacKenzie S."/>
            <person name="Amaro C."/>
        </authorList>
    </citation>
    <scope>NUCLEOTIDE SEQUENCE</scope>
</reference>